<feature type="repeat" description="PPR" evidence="3">
    <location>
        <begin position="765"/>
        <end position="799"/>
    </location>
</feature>
<dbReference type="PANTHER" id="PTHR47939:SF6">
    <property type="entry name" value="OS03G0168400 PROTEIN"/>
    <property type="match status" value="1"/>
</dbReference>
<proteinExistence type="inferred from homology"/>
<evidence type="ECO:0000256" key="1">
    <source>
        <dbReference type="ARBA" id="ARBA00007626"/>
    </source>
</evidence>
<dbReference type="InterPro" id="IPR050667">
    <property type="entry name" value="PPR-containing_protein"/>
</dbReference>
<evidence type="ECO:0000313" key="5">
    <source>
        <dbReference type="Proteomes" id="UP001408789"/>
    </source>
</evidence>
<dbReference type="Pfam" id="PF13812">
    <property type="entry name" value="PPR_3"/>
    <property type="match status" value="1"/>
</dbReference>
<dbReference type="Pfam" id="PF13041">
    <property type="entry name" value="PPR_2"/>
    <property type="match status" value="2"/>
</dbReference>
<dbReference type="InterPro" id="IPR002885">
    <property type="entry name" value="PPR_rpt"/>
</dbReference>
<gene>
    <name evidence="4" type="ORF">SSX86_008284</name>
</gene>
<evidence type="ECO:0000256" key="2">
    <source>
        <dbReference type="ARBA" id="ARBA00022737"/>
    </source>
</evidence>
<feature type="repeat" description="PPR" evidence="3">
    <location>
        <begin position="1009"/>
        <end position="1043"/>
    </location>
</feature>
<feature type="repeat" description="PPR" evidence="3">
    <location>
        <begin position="974"/>
        <end position="1008"/>
    </location>
</feature>
<dbReference type="PROSITE" id="PS51375">
    <property type="entry name" value="PPR"/>
    <property type="match status" value="9"/>
</dbReference>
<dbReference type="Proteomes" id="UP001408789">
    <property type="component" value="Unassembled WGS sequence"/>
</dbReference>
<dbReference type="InterPro" id="IPR011990">
    <property type="entry name" value="TPR-like_helical_dom_sf"/>
</dbReference>
<evidence type="ECO:0000256" key="3">
    <source>
        <dbReference type="PROSITE-ProRule" id="PRU00708"/>
    </source>
</evidence>
<keyword evidence="5" id="KW-1185">Reference proteome</keyword>
<sequence>MLITLHRSTHFLKVSHLSPLFSIAHHCSSTTPCTQQAQLNPHKSIEGYGVTKSVLSKCSSLLVKPTQPPITSSSSLEGFLLNVSHLNPRITRRFWRKSELEPRDVLELLLGFESNAGKLGVDVKRVASLLGIFKWASASTKKGWIFKHLDQSFKIMIGLLVQVGLYKDAEWVLLAMDKEGILLDNLEIHSDLIEWYVAGDELEKSINMYDRMREFDLVPSLSCYHTLVNYLLHRNQSKLVFQVYGDMVDMGLAEKDVYANVIQVLCGVGMVLESRILIKKTFAYGIKPNSLVLDAIASGYCEKRDYDDLLSLFTEMNCFPDVLVGNKIIHSICQNLGVEEAFEFLKELEHLGLTPDAISFGILIGWSCKEGNLRNAFFVLSNVLSRGLKPHKYSYNAIISAVFKHGMWNHANDIVLEMEDEGVTLDISTFRVLLAGYCKNRQFDKVKMMIEKMVLKGLIHLSPLQDPISKAFLLLGIDPFVLRVRRDNDVAFSKSEFYDIVGNGLYLEGNVVDFDKTIIKVLDDSMVPDYNRIILKDDDLATVDELVHWGQELSFFGFSTLLKKFHASNSGFKTLTTLIEKMPDLHNNLDEYSLNLLVQSYAKRGFVHKSKEMFDEMFKKKVKIMRETYSALVRGLCKKGNLIDLRRCSDLVHNKNWLPTLNDYRTLIYSLCKNDMVMESLFLFEHAMKDYPHEIPEIIYGFLENLCGIGFTKVAHVLFEELQERGYGLDQAAYGHLISGLCKEKRFSEAFIMSNTILVKIPTLNVDMYNVLLHRYCVVKDLRKVKEVFGAILKKNITMNISSYSKFVSLMCNEGLSDFAFSLKDLMVKQSSSHITLYNILIFHLFASKKVVFVGMLLDEIQEEGLEFDDVTYKFLVYGFSDCKDVSRSVYYLKEMMSKELKQCNRSLRAVIRSLLKDGEFKNVLKLSKEMEARSWVHCSIVQNEIVMSFLKTGKLLEAVNFLENLIRKDLVPDNINYNNLIKKMCHYGRKDKAFVLLDSMLMKGNIPDSTTYDCLIQDLCVSNKIDDALDLYAEMLNRKLETDIKTYEVLTEKLCEFGRTSEGEKLINAMICAGEQPSKGMFGSVVSRYRYERNFTKASELLQRMQQFGYKPDFATHWSLISTLSGFSDRDKNDNSSSSFLSKLLSESGFKPKKGFDPKSK</sequence>
<comment type="caution">
    <text evidence="4">The sequence shown here is derived from an EMBL/GenBank/DDBJ whole genome shotgun (WGS) entry which is preliminary data.</text>
</comment>
<evidence type="ECO:0008006" key="6">
    <source>
        <dbReference type="Google" id="ProtNLM"/>
    </source>
</evidence>
<reference evidence="4 5" key="1">
    <citation type="submission" date="2024-04" db="EMBL/GenBank/DDBJ databases">
        <title>The reference genome of an endangered Asteraceae, Deinandra increscens subsp. villosa, native to the Central Coast of California.</title>
        <authorList>
            <person name="Guilliams M."/>
            <person name="Hasenstab-Lehman K."/>
            <person name="Meyer R."/>
            <person name="Mcevoy S."/>
        </authorList>
    </citation>
    <scope>NUCLEOTIDE SEQUENCE [LARGE SCALE GENOMIC DNA]</scope>
    <source>
        <tissue evidence="4">Leaf</tissue>
    </source>
</reference>
<feature type="repeat" description="PPR" evidence="3">
    <location>
        <begin position="321"/>
        <end position="355"/>
    </location>
</feature>
<dbReference type="Gene3D" id="1.25.40.10">
    <property type="entry name" value="Tetratricopeptide repeat domain"/>
    <property type="match status" value="6"/>
</dbReference>
<accession>A0AAP0DBE6</accession>
<dbReference type="EMBL" id="JBCNJP010000010">
    <property type="protein sequence ID" value="KAK9071854.1"/>
    <property type="molecule type" value="Genomic_DNA"/>
</dbReference>
<organism evidence="4 5">
    <name type="scientific">Deinandra increscens subsp. villosa</name>
    <dbReference type="NCBI Taxonomy" id="3103831"/>
    <lineage>
        <taxon>Eukaryota</taxon>
        <taxon>Viridiplantae</taxon>
        <taxon>Streptophyta</taxon>
        <taxon>Embryophyta</taxon>
        <taxon>Tracheophyta</taxon>
        <taxon>Spermatophyta</taxon>
        <taxon>Magnoliopsida</taxon>
        <taxon>eudicotyledons</taxon>
        <taxon>Gunneridae</taxon>
        <taxon>Pentapetalae</taxon>
        <taxon>asterids</taxon>
        <taxon>campanulids</taxon>
        <taxon>Asterales</taxon>
        <taxon>Asteraceae</taxon>
        <taxon>Asteroideae</taxon>
        <taxon>Heliantheae alliance</taxon>
        <taxon>Madieae</taxon>
        <taxon>Madiinae</taxon>
        <taxon>Deinandra</taxon>
    </lineage>
</organism>
<dbReference type="PANTHER" id="PTHR47939">
    <property type="entry name" value="MEMBRANE-ASSOCIATED SALT-INDUCIBLE PROTEIN-LIKE"/>
    <property type="match status" value="1"/>
</dbReference>
<feature type="repeat" description="PPR" evidence="3">
    <location>
        <begin position="1044"/>
        <end position="1078"/>
    </location>
</feature>
<feature type="repeat" description="PPR" evidence="3">
    <location>
        <begin position="426"/>
        <end position="460"/>
    </location>
</feature>
<feature type="repeat" description="PPR" evidence="3">
    <location>
        <begin position="391"/>
        <end position="425"/>
    </location>
</feature>
<dbReference type="Pfam" id="PF01535">
    <property type="entry name" value="PPR"/>
    <property type="match status" value="4"/>
</dbReference>
<protein>
    <recommendedName>
        <fullName evidence="6">Pentatricopeptide repeat-containing protein</fullName>
    </recommendedName>
</protein>
<feature type="repeat" description="PPR" evidence="3">
    <location>
        <begin position="356"/>
        <end position="390"/>
    </location>
</feature>
<comment type="similarity">
    <text evidence="1">Belongs to the PPR family. P subfamily.</text>
</comment>
<name>A0AAP0DBE6_9ASTR</name>
<feature type="repeat" description="PPR" evidence="3">
    <location>
        <begin position="590"/>
        <end position="624"/>
    </location>
</feature>
<keyword evidence="2" id="KW-0677">Repeat</keyword>
<evidence type="ECO:0000313" key="4">
    <source>
        <dbReference type="EMBL" id="KAK9071854.1"/>
    </source>
</evidence>
<dbReference type="NCBIfam" id="TIGR00756">
    <property type="entry name" value="PPR"/>
    <property type="match status" value="3"/>
</dbReference>
<dbReference type="AlphaFoldDB" id="A0AAP0DBE6"/>